<gene>
    <name evidence="7" type="ORF">F8E02_02280</name>
</gene>
<protein>
    <submittedName>
        <fullName evidence="7">Sodium:calcium antiporter</fullName>
    </submittedName>
</protein>
<accession>A0ABU3WYG8</accession>
<evidence type="ECO:0000256" key="3">
    <source>
        <dbReference type="ARBA" id="ARBA00022692"/>
    </source>
</evidence>
<keyword evidence="2" id="KW-1003">Cell membrane</keyword>
<dbReference type="EMBL" id="WBKO01000001">
    <property type="protein sequence ID" value="MDV2480850.1"/>
    <property type="molecule type" value="Genomic_DNA"/>
</dbReference>
<keyword evidence="8" id="KW-1185">Reference proteome</keyword>
<keyword evidence="5" id="KW-0472">Membrane</keyword>
<reference evidence="7 8" key="1">
    <citation type="submission" date="2019-10" db="EMBL/GenBank/DDBJ databases">
        <title>Isolation and characterization of Methanoculleus sp. Wushi-C6 from a hot spring well.</title>
        <authorList>
            <person name="Chen S.-C."/>
            <person name="Lan Z.-H."/>
            <person name="You Y.-T."/>
            <person name="Lai M.-C."/>
        </authorList>
    </citation>
    <scope>NUCLEOTIDE SEQUENCE [LARGE SCALE GENOMIC DNA]</scope>
    <source>
        <strain evidence="7 8">Wushi-C6</strain>
    </source>
</reference>
<evidence type="ECO:0000259" key="6">
    <source>
        <dbReference type="SMART" id="SM01049"/>
    </source>
</evidence>
<dbReference type="InterPro" id="IPR033480">
    <property type="entry name" value="sCache_2"/>
</dbReference>
<name>A0ABU3WYG8_9EURY</name>
<organism evidence="7 8">
    <name type="scientific">Methanoculleus caldifontis</name>
    <dbReference type="NCBI Taxonomy" id="2651577"/>
    <lineage>
        <taxon>Archaea</taxon>
        <taxon>Methanobacteriati</taxon>
        <taxon>Methanobacteriota</taxon>
        <taxon>Stenosarchaea group</taxon>
        <taxon>Methanomicrobia</taxon>
        <taxon>Methanomicrobiales</taxon>
        <taxon>Methanomicrobiaceae</taxon>
        <taxon>Methanoculleus</taxon>
    </lineage>
</organism>
<comment type="caution">
    <text evidence="7">The sequence shown here is derived from an EMBL/GenBank/DDBJ whole genome shotgun (WGS) entry which is preliminary data.</text>
</comment>
<evidence type="ECO:0000256" key="4">
    <source>
        <dbReference type="ARBA" id="ARBA00022989"/>
    </source>
</evidence>
<dbReference type="PROSITE" id="PS51257">
    <property type="entry name" value="PROKAR_LIPOPROTEIN"/>
    <property type="match status" value="1"/>
</dbReference>
<dbReference type="SMART" id="SM01049">
    <property type="entry name" value="Cache_2"/>
    <property type="match status" value="2"/>
</dbReference>
<evidence type="ECO:0000256" key="2">
    <source>
        <dbReference type="ARBA" id="ARBA00022475"/>
    </source>
</evidence>
<sequence length="327" mass="35509">MRTYAVLLIVALVLAAVLGVGCTETGVTLDRNQSETVPGADSSVSPEKLVAFVEIAYEYAHVHGREAALAGFNDPNGTFVDGELYIFAYDSNGTTLALPFQHEVVGTNRWNTTDANGTAYVQDAAAAAEAGGGFIRYLYIDPADNFTVREKLSYVMMVDRDWFIGAGIYDPEEEAPIVAVGSDPRVREGLKAFVGEAIAYARTEGTDEALREFNDQNGTFVRDSLYIYAFDYNGTTLALPHQPQLIGTDLSGLQDPFGVNYTRVEILLAQHGGGFVFYHYQNPSRNMTLEPKMSYVQKVDDAWWLGAGVYVNEVAGADAPALPPVSG</sequence>
<evidence type="ECO:0000313" key="7">
    <source>
        <dbReference type="EMBL" id="MDV2480850.1"/>
    </source>
</evidence>
<proteinExistence type="predicted"/>
<dbReference type="Gene3D" id="3.30.450.20">
    <property type="entry name" value="PAS domain"/>
    <property type="match status" value="2"/>
</dbReference>
<evidence type="ECO:0000256" key="1">
    <source>
        <dbReference type="ARBA" id="ARBA00004651"/>
    </source>
</evidence>
<dbReference type="Pfam" id="PF08269">
    <property type="entry name" value="dCache_2"/>
    <property type="match status" value="1"/>
</dbReference>
<dbReference type="Proteomes" id="UP001281203">
    <property type="component" value="Unassembled WGS sequence"/>
</dbReference>
<keyword evidence="4" id="KW-1133">Transmembrane helix</keyword>
<feature type="domain" description="Single Cache" evidence="6">
    <location>
        <begin position="47"/>
        <end position="122"/>
    </location>
</feature>
<dbReference type="InterPro" id="IPR004010">
    <property type="entry name" value="Double_Cache_2"/>
</dbReference>
<comment type="subcellular location">
    <subcellularLocation>
        <location evidence="1">Cell membrane</location>
        <topology evidence="1">Multi-pass membrane protein</topology>
    </subcellularLocation>
</comment>
<feature type="domain" description="Single Cache" evidence="6">
    <location>
        <begin position="185"/>
        <end position="263"/>
    </location>
</feature>
<dbReference type="RefSeq" id="WP_317063828.1">
    <property type="nucleotide sequence ID" value="NZ_WBKO01000001.1"/>
</dbReference>
<keyword evidence="3" id="KW-0812">Transmembrane</keyword>
<evidence type="ECO:0000256" key="5">
    <source>
        <dbReference type="ARBA" id="ARBA00023136"/>
    </source>
</evidence>
<evidence type="ECO:0000313" key="8">
    <source>
        <dbReference type="Proteomes" id="UP001281203"/>
    </source>
</evidence>